<dbReference type="GO" id="GO:0005975">
    <property type="term" value="P:carbohydrate metabolic process"/>
    <property type="evidence" value="ECO:0007669"/>
    <property type="project" value="InterPro"/>
</dbReference>
<accession>A0AB34J3W0</accession>
<keyword evidence="2" id="KW-1185">Reference proteome</keyword>
<reference evidence="1 2" key="1">
    <citation type="journal article" date="2024" name="Science">
        <title>Giant polyketide synthase enzymes in the biosynthesis of giant marine polyether toxins.</title>
        <authorList>
            <person name="Fallon T.R."/>
            <person name="Shende V.V."/>
            <person name="Wierzbicki I.H."/>
            <person name="Pendleton A.L."/>
            <person name="Watervoot N.F."/>
            <person name="Auber R.P."/>
            <person name="Gonzalez D.J."/>
            <person name="Wisecaver J.H."/>
            <person name="Moore B.S."/>
        </authorList>
    </citation>
    <scope>NUCLEOTIDE SEQUENCE [LARGE SCALE GENOMIC DNA]</scope>
    <source>
        <strain evidence="1 2">12B1</strain>
    </source>
</reference>
<sequence length="731" mass="80078">MLPFEQEVEEQALMSGGALDRQRLVRRHTVHYAAVDPTAPLSVGNGEFAFTADVTGLQTLNQTYLSPPLQTMSHWGWHTVPSSFAGVEPRQFVEETVHSHGHTSHYPTSCANQSALCAYLRANPHRLNLARVFLRRGEAPIAAEELRQINQTLDLWTARLHSRFLLGAAAVSVDTAVHPTRDLLALRVCSSLVGQQQLAVGLAFPYADTSFLGGSVWSLPRRHRSTLLTPADRCSPVIEHRLDGTAYFVRAALAQPDGGCATLGAAGAPHDWAVHAPRGAACVELSLEFYRTPPPSPSPSAAEAFGACAEWWPAAWREGAAVDFEGSEAAGAAELERRVVLSQYIMMTQEAGSNPPQETGLVVNSWYGKFHLEMRWHHQMHFYLWGRAALAQRADDYFPRARPLAQWHTRQRQGFGGVRWPKMVGPPEHMTFADGTRLYTGPSSAGPWLLWQQPHPLAFAEMAYRAAPSALTLARHNQTVHDTADFMASFVLQAPAAEDGCRELGPPLFTAELESNEGSAATNTSDAAFERVYWRHGLRLAAAWRRRQGLAAVRAWQEAEASLCPPRPRWYDAAHAEVYFPYAASKEAFPGYATQLFMGVFAPPELYNATVLRATLTRAVEELHALTDLPWCSDPPMYAMAAARLGLTQLAAQLLLEPALPSPHSTSEYLPNGHCRMNTFLPVYTPGNGALLAAVAMLAGGGWDGDDGLPLPGLPRDGSWRVRAEGFAKAL</sequence>
<gene>
    <name evidence="1" type="ORF">AB1Y20_006354</name>
</gene>
<proteinExistence type="predicted"/>
<dbReference type="InterPro" id="IPR008928">
    <property type="entry name" value="6-hairpin_glycosidase_sf"/>
</dbReference>
<protein>
    <submittedName>
        <fullName evidence="1">Uncharacterized protein</fullName>
    </submittedName>
</protein>
<dbReference type="AlphaFoldDB" id="A0AB34J3W0"/>
<dbReference type="SUPFAM" id="SSF48208">
    <property type="entry name" value="Six-hairpin glycosidases"/>
    <property type="match status" value="1"/>
</dbReference>
<name>A0AB34J3W0_PRYPA</name>
<dbReference type="EMBL" id="JBGBPQ010000014">
    <property type="protein sequence ID" value="KAL1511560.1"/>
    <property type="molecule type" value="Genomic_DNA"/>
</dbReference>
<evidence type="ECO:0000313" key="1">
    <source>
        <dbReference type="EMBL" id="KAL1511560.1"/>
    </source>
</evidence>
<organism evidence="1 2">
    <name type="scientific">Prymnesium parvum</name>
    <name type="common">Toxic golden alga</name>
    <dbReference type="NCBI Taxonomy" id="97485"/>
    <lineage>
        <taxon>Eukaryota</taxon>
        <taxon>Haptista</taxon>
        <taxon>Haptophyta</taxon>
        <taxon>Prymnesiophyceae</taxon>
        <taxon>Prymnesiales</taxon>
        <taxon>Prymnesiaceae</taxon>
        <taxon>Prymnesium</taxon>
    </lineage>
</organism>
<evidence type="ECO:0000313" key="2">
    <source>
        <dbReference type="Proteomes" id="UP001515480"/>
    </source>
</evidence>
<dbReference type="Proteomes" id="UP001515480">
    <property type="component" value="Unassembled WGS sequence"/>
</dbReference>
<comment type="caution">
    <text evidence="1">The sequence shown here is derived from an EMBL/GenBank/DDBJ whole genome shotgun (WGS) entry which is preliminary data.</text>
</comment>